<dbReference type="EMBL" id="CP126114">
    <property type="protein sequence ID" value="WHY87485.1"/>
    <property type="molecule type" value="Genomic_DNA"/>
</dbReference>
<reference evidence="2" key="1">
    <citation type="submission" date="2023-05" db="EMBL/GenBank/DDBJ databases">
        <title>Comparative genomics of Bacillaceae isolates and their secondary metabolite potential.</title>
        <authorList>
            <person name="Song L."/>
            <person name="Nielsen L.J."/>
            <person name="Mohite O."/>
            <person name="Xu X."/>
            <person name="Weber T."/>
            <person name="Kovacs A.T."/>
        </authorList>
    </citation>
    <scope>NUCLEOTIDE SEQUENCE</scope>
    <source>
        <strain evidence="2">XLM17</strain>
    </source>
</reference>
<proteinExistence type="predicted"/>
<dbReference type="InterPro" id="IPR036866">
    <property type="entry name" value="RibonucZ/Hydroxyglut_hydro"/>
</dbReference>
<sequence length="282" mass="32796">MQKLKQISNRILYLPPYQETDRPILAAIVGEEKTLFIDAGNSSSHAQLFISQLEERNISGDWLVLTHWHWDHIFGMSEFRVPIISHSMTREKIKELQKLSWEDRDIDLRVKEGIEIPFCANAMKIELGNQRDILLSEPDITFETQMELNLGGLSCVIEHVGGDHSNDSSIVYIREEKCLFIGDCLYANLYSEKWNYTIENMLQLISKIEKYDAETFFLSHHEAPLTKEEFGSFIQLLKDAALLTKKYKGEQEAIFREMSERLHRGLNELEIETIDYFINGFS</sequence>
<dbReference type="InterPro" id="IPR050855">
    <property type="entry name" value="NDM-1-like"/>
</dbReference>
<dbReference type="PANTHER" id="PTHR42951">
    <property type="entry name" value="METALLO-BETA-LACTAMASE DOMAIN-CONTAINING"/>
    <property type="match status" value="1"/>
</dbReference>
<organism evidence="2 3">
    <name type="scientific">Neobacillus novalis</name>
    <dbReference type="NCBI Taxonomy" id="220687"/>
    <lineage>
        <taxon>Bacteria</taxon>
        <taxon>Bacillati</taxon>
        <taxon>Bacillota</taxon>
        <taxon>Bacilli</taxon>
        <taxon>Bacillales</taxon>
        <taxon>Bacillaceae</taxon>
        <taxon>Neobacillus</taxon>
    </lineage>
</organism>
<dbReference type="SMART" id="SM00849">
    <property type="entry name" value="Lactamase_B"/>
    <property type="match status" value="1"/>
</dbReference>
<gene>
    <name evidence="2" type="ORF">QNH39_06425</name>
</gene>
<dbReference type="SUPFAM" id="SSF56281">
    <property type="entry name" value="Metallo-hydrolase/oxidoreductase"/>
    <property type="match status" value="1"/>
</dbReference>
<keyword evidence="3" id="KW-1185">Reference proteome</keyword>
<protein>
    <submittedName>
        <fullName evidence="2">MBL fold metallo-hydrolase</fullName>
    </submittedName>
</protein>
<dbReference type="AlphaFoldDB" id="A0AA95MQ13"/>
<evidence type="ECO:0000313" key="2">
    <source>
        <dbReference type="EMBL" id="WHY87485.1"/>
    </source>
</evidence>
<dbReference type="KEGG" id="nnv:QNH39_06425"/>
<name>A0AA95MQ13_9BACI</name>
<dbReference type="PANTHER" id="PTHR42951:SF4">
    <property type="entry name" value="ACYL-COENZYME A THIOESTERASE MBLAC2"/>
    <property type="match status" value="1"/>
</dbReference>
<evidence type="ECO:0000259" key="1">
    <source>
        <dbReference type="SMART" id="SM00849"/>
    </source>
</evidence>
<dbReference type="RefSeq" id="WP_066083694.1">
    <property type="nucleotide sequence ID" value="NZ_CP126114.1"/>
</dbReference>
<dbReference type="InterPro" id="IPR001279">
    <property type="entry name" value="Metallo-B-lactamas"/>
</dbReference>
<dbReference type="Proteomes" id="UP001178288">
    <property type="component" value="Chromosome"/>
</dbReference>
<accession>A0AA95MQ13</accession>
<feature type="domain" description="Metallo-beta-lactamase" evidence="1">
    <location>
        <begin position="23"/>
        <end position="220"/>
    </location>
</feature>
<dbReference type="Gene3D" id="3.60.15.10">
    <property type="entry name" value="Ribonuclease Z/Hydroxyacylglutathione hydrolase-like"/>
    <property type="match status" value="1"/>
</dbReference>
<evidence type="ECO:0000313" key="3">
    <source>
        <dbReference type="Proteomes" id="UP001178288"/>
    </source>
</evidence>
<dbReference type="Pfam" id="PF00753">
    <property type="entry name" value="Lactamase_B"/>
    <property type="match status" value="1"/>
</dbReference>